<dbReference type="PROSITE" id="PS51257">
    <property type="entry name" value="PROKAR_LIPOPROTEIN"/>
    <property type="match status" value="1"/>
</dbReference>
<gene>
    <name evidence="2" type="ORF">BFS30_26520</name>
</gene>
<evidence type="ECO:0000313" key="2">
    <source>
        <dbReference type="EMBL" id="AOM80405.1"/>
    </source>
</evidence>
<protein>
    <recommendedName>
        <fullName evidence="4">Lipocalin-like domain-containing protein</fullName>
    </recommendedName>
</protein>
<proteinExistence type="predicted"/>
<dbReference type="OrthoDB" id="1121756at2"/>
<reference evidence="2 3" key="1">
    <citation type="submission" date="2016-08" db="EMBL/GenBank/DDBJ databases">
        <authorList>
            <person name="Seilhamer J.J."/>
        </authorList>
    </citation>
    <scope>NUCLEOTIDE SEQUENCE [LARGE SCALE GENOMIC DNA]</scope>
    <source>
        <strain evidence="2 3">DX4</strain>
    </source>
</reference>
<evidence type="ECO:0000256" key="1">
    <source>
        <dbReference type="SAM" id="SignalP"/>
    </source>
</evidence>
<sequence length="164" mass="17444">MKRIFLIAAILCSSLMVLQSCSPKGGGAAQTVVKRGDVTGNWVLNDITFEGIPQASVKSLFGEGAYTCFVGSTWRLTNSGNGSYSLPGGGACAAKTQTIYWSASVPDQTFQFKKLYEGDKAKNVTEGYRLVLSSATKESLTIKSPVEYGNSTAYIVLNFTAAAK</sequence>
<feature type="signal peptide" evidence="1">
    <location>
        <begin position="1"/>
        <end position="19"/>
    </location>
</feature>
<organism evidence="2 3">
    <name type="scientific">Pedobacter steynii</name>
    <dbReference type="NCBI Taxonomy" id="430522"/>
    <lineage>
        <taxon>Bacteria</taxon>
        <taxon>Pseudomonadati</taxon>
        <taxon>Bacteroidota</taxon>
        <taxon>Sphingobacteriia</taxon>
        <taxon>Sphingobacteriales</taxon>
        <taxon>Sphingobacteriaceae</taxon>
        <taxon>Pedobacter</taxon>
    </lineage>
</organism>
<dbReference type="RefSeq" id="WP_069382064.1">
    <property type="nucleotide sequence ID" value="NZ_CP017141.1"/>
</dbReference>
<dbReference type="KEGG" id="psty:BFS30_26520"/>
<accession>A0A1D7QP44</accession>
<evidence type="ECO:0000313" key="3">
    <source>
        <dbReference type="Proteomes" id="UP000094313"/>
    </source>
</evidence>
<dbReference type="EMBL" id="CP017141">
    <property type="protein sequence ID" value="AOM80405.1"/>
    <property type="molecule type" value="Genomic_DNA"/>
</dbReference>
<feature type="chain" id="PRO_5009099023" description="Lipocalin-like domain-containing protein" evidence="1">
    <location>
        <begin position="20"/>
        <end position="164"/>
    </location>
</feature>
<keyword evidence="1" id="KW-0732">Signal</keyword>
<name>A0A1D7QP44_9SPHI</name>
<evidence type="ECO:0008006" key="4">
    <source>
        <dbReference type="Google" id="ProtNLM"/>
    </source>
</evidence>
<keyword evidence="3" id="KW-1185">Reference proteome</keyword>
<dbReference type="Proteomes" id="UP000094313">
    <property type="component" value="Chromosome"/>
</dbReference>
<dbReference type="AlphaFoldDB" id="A0A1D7QP44"/>